<dbReference type="Proteomes" id="UP001241377">
    <property type="component" value="Unassembled WGS sequence"/>
</dbReference>
<proteinExistence type="predicted"/>
<comment type="caution">
    <text evidence="1">The sequence shown here is derived from an EMBL/GenBank/DDBJ whole genome shotgun (WGS) entry which is preliminary data.</text>
</comment>
<dbReference type="EMBL" id="JASBWR010000148">
    <property type="protein sequence ID" value="KAJ9091509.1"/>
    <property type="molecule type" value="Genomic_DNA"/>
</dbReference>
<protein>
    <submittedName>
        <fullName evidence="1">Uncharacterized protein</fullName>
    </submittedName>
</protein>
<accession>A0ACC2UWR1</accession>
<gene>
    <name evidence="1" type="ORF">QFC19_009054</name>
</gene>
<sequence length="355" mass="38535">MTVKESRVFYLNQQTEGLPNVELGEPNSTFRLVTEELQPLKENEVLVKSLYFSNDPLQLGWIRKASYENAGIRRIFPGEPMGGFGLGQVIESTADQYKPGDIVNGALNWADYSIVKAGALTGKIPDSSLPLTTSLSTIGLTGLTGYFGIYGQVKEGDTVIVSAASGATGLVAVQVAKALGCRVVGITGSDEKCKFVVGLGADACVNYNDPELIEKLKQALGEKGTCDFFYDTVGGELLDKVMTLMTKNGLILVVGAISGFKDVTKMYVKNWPQVIASRLTIKGFIVSDYLHKVEEARVNLTKWIQEGKIRNDSSVLNVIDLTEESKFADIPKAWALILDENKKPGKVLTKLADPE</sequence>
<reference evidence="1" key="1">
    <citation type="submission" date="2023-04" db="EMBL/GenBank/DDBJ databases">
        <title>Draft Genome sequencing of Naganishia species isolated from polar environments using Oxford Nanopore Technology.</title>
        <authorList>
            <person name="Leo P."/>
            <person name="Venkateswaran K."/>
        </authorList>
    </citation>
    <scope>NUCLEOTIDE SEQUENCE</scope>
    <source>
        <strain evidence="1">MNA-CCFEE 5261</strain>
    </source>
</reference>
<organism evidence="1 2">
    <name type="scientific">Naganishia cerealis</name>
    <dbReference type="NCBI Taxonomy" id="610337"/>
    <lineage>
        <taxon>Eukaryota</taxon>
        <taxon>Fungi</taxon>
        <taxon>Dikarya</taxon>
        <taxon>Basidiomycota</taxon>
        <taxon>Agaricomycotina</taxon>
        <taxon>Tremellomycetes</taxon>
        <taxon>Filobasidiales</taxon>
        <taxon>Filobasidiaceae</taxon>
        <taxon>Naganishia</taxon>
    </lineage>
</organism>
<name>A0ACC2UWR1_9TREE</name>
<keyword evidence="2" id="KW-1185">Reference proteome</keyword>
<evidence type="ECO:0000313" key="1">
    <source>
        <dbReference type="EMBL" id="KAJ9091509.1"/>
    </source>
</evidence>
<evidence type="ECO:0000313" key="2">
    <source>
        <dbReference type="Proteomes" id="UP001241377"/>
    </source>
</evidence>